<dbReference type="Proteomes" id="UP000593591">
    <property type="component" value="Chromosome"/>
</dbReference>
<gene>
    <name evidence="1" type="ORF">DYE49_09470</name>
</gene>
<sequence length="66" mass="7843">MEIPWNSICKFIGILLEIIWNFYCKRTSEDLKFYNHELEYVCEPGEFEVMIGPNSRDVISASFVYN</sequence>
<evidence type="ECO:0008006" key="3">
    <source>
        <dbReference type="Google" id="ProtNLM"/>
    </source>
</evidence>
<reference evidence="1 2" key="1">
    <citation type="submission" date="2018-08" db="EMBL/GenBank/DDBJ databases">
        <title>The first complete genome of Treponema rectale (CHPAT), a commensal spirochete of the bovine rectum.</title>
        <authorList>
            <person name="Staton G.J."/>
            <person name="Clegg S.R."/>
            <person name="Carter S.D."/>
            <person name="Radford A.D."/>
            <person name="Darby A."/>
            <person name="Hall N."/>
            <person name="Birtles R.J."/>
            <person name="Evans N.J."/>
        </authorList>
    </citation>
    <scope>NUCLEOTIDE SEQUENCE [LARGE SCALE GENOMIC DNA]</scope>
    <source>
        <strain evidence="1 2">CHPA</strain>
    </source>
</reference>
<dbReference type="EMBL" id="CP031517">
    <property type="protein sequence ID" value="QOS40672.1"/>
    <property type="molecule type" value="Genomic_DNA"/>
</dbReference>
<evidence type="ECO:0000313" key="2">
    <source>
        <dbReference type="Proteomes" id="UP000593591"/>
    </source>
</evidence>
<accession>A0A7M1XRA3</accession>
<dbReference type="AlphaFoldDB" id="A0A7M1XRA3"/>
<protein>
    <recommendedName>
        <fullName evidence="3">Fibronectin type III-like domain-containing protein</fullName>
    </recommendedName>
</protein>
<dbReference type="InterPro" id="IPR013783">
    <property type="entry name" value="Ig-like_fold"/>
</dbReference>
<name>A0A7M1XRA3_9SPIR</name>
<proteinExistence type="predicted"/>
<organism evidence="1 2">
    <name type="scientific">Treponema rectale</name>
    <dbReference type="NCBI Taxonomy" id="744512"/>
    <lineage>
        <taxon>Bacteria</taxon>
        <taxon>Pseudomonadati</taxon>
        <taxon>Spirochaetota</taxon>
        <taxon>Spirochaetia</taxon>
        <taxon>Spirochaetales</taxon>
        <taxon>Treponemataceae</taxon>
        <taxon>Treponema</taxon>
    </lineage>
</organism>
<dbReference type="Gene3D" id="2.60.40.10">
    <property type="entry name" value="Immunoglobulins"/>
    <property type="match status" value="1"/>
</dbReference>
<evidence type="ECO:0000313" key="1">
    <source>
        <dbReference type="EMBL" id="QOS40672.1"/>
    </source>
</evidence>
<dbReference type="KEGG" id="trc:DYE49_09470"/>